<proteinExistence type="predicted"/>
<feature type="domain" description="Roadblock/LAMTOR2" evidence="1">
    <location>
        <begin position="20"/>
        <end position="110"/>
    </location>
</feature>
<dbReference type="EMBL" id="QGKS01000257">
    <property type="protein sequence ID" value="PWR13664.1"/>
    <property type="molecule type" value="Genomic_DNA"/>
</dbReference>
<evidence type="ECO:0000313" key="2">
    <source>
        <dbReference type="EMBL" id="PWR13664.1"/>
    </source>
</evidence>
<dbReference type="Pfam" id="PF03259">
    <property type="entry name" value="Robl_LC7"/>
    <property type="match status" value="1"/>
</dbReference>
<dbReference type="OrthoDB" id="5187023at2"/>
<organism evidence="2 3">
    <name type="scientific">Micromonospora sicca</name>
    <dbReference type="NCBI Taxonomy" id="2202420"/>
    <lineage>
        <taxon>Bacteria</taxon>
        <taxon>Bacillati</taxon>
        <taxon>Actinomycetota</taxon>
        <taxon>Actinomycetes</taxon>
        <taxon>Micromonosporales</taxon>
        <taxon>Micromonosporaceae</taxon>
        <taxon>Micromonospora</taxon>
    </lineage>
</organism>
<evidence type="ECO:0000313" key="3">
    <source>
        <dbReference type="Proteomes" id="UP000246050"/>
    </source>
</evidence>
<dbReference type="PANTHER" id="PTHR36222">
    <property type="entry name" value="SERINE PROTEASE INHIBITOR RV3364C"/>
    <property type="match status" value="1"/>
</dbReference>
<dbReference type="SUPFAM" id="SSF103196">
    <property type="entry name" value="Roadblock/LC7 domain"/>
    <property type="match status" value="1"/>
</dbReference>
<reference evidence="2 3" key="1">
    <citation type="submission" date="2018-05" db="EMBL/GenBank/DDBJ databases">
        <title>Micromonosporas from Atacama Desert.</title>
        <authorList>
            <person name="Carro L."/>
            <person name="Golinska P."/>
            <person name="Klenk H.-P."/>
            <person name="Goodfellow M."/>
        </authorList>
    </citation>
    <scope>NUCLEOTIDE SEQUENCE [LARGE SCALE GENOMIC DNA]</scope>
    <source>
        <strain evidence="2 3">4G51</strain>
    </source>
</reference>
<dbReference type="Gene3D" id="3.30.450.30">
    <property type="entry name" value="Dynein light chain 2a, cytoplasmic"/>
    <property type="match status" value="1"/>
</dbReference>
<dbReference type="RefSeq" id="WP_109803009.1">
    <property type="nucleotide sequence ID" value="NZ_QGKS01000257.1"/>
</dbReference>
<evidence type="ECO:0000259" key="1">
    <source>
        <dbReference type="SMART" id="SM00960"/>
    </source>
</evidence>
<dbReference type="SMART" id="SM00960">
    <property type="entry name" value="Robl_LC7"/>
    <property type="match status" value="1"/>
</dbReference>
<dbReference type="InterPro" id="IPR053141">
    <property type="entry name" value="Mycobact_SerProt_Inhib_Rv3364c"/>
</dbReference>
<dbReference type="AlphaFoldDB" id="A0A317DGU1"/>
<sequence length="151" mass="16119">MTHAHGNATATTGQGLPDCAWLIRQFAEDVPGVTHAMLVSLDGLQLAASRGVHRDLGDQLSALTAGLLSMADRSAALLDLGSSEYLTVRLPRGHLLFMRVGESAGLAVAAAPGCDLRVVSYRMTQFVGAVWHALTPQVRHELHRMTASQPR</sequence>
<dbReference type="InterPro" id="IPR004942">
    <property type="entry name" value="Roadblock/LAMTOR2_dom"/>
</dbReference>
<comment type="caution">
    <text evidence="2">The sequence shown here is derived from an EMBL/GenBank/DDBJ whole genome shotgun (WGS) entry which is preliminary data.</text>
</comment>
<dbReference type="PANTHER" id="PTHR36222:SF1">
    <property type="entry name" value="SERINE PROTEASE INHIBITOR RV3364C"/>
    <property type="match status" value="1"/>
</dbReference>
<name>A0A317DGU1_9ACTN</name>
<protein>
    <submittedName>
        <fullName evidence="2">Dynein regulation protein LC7</fullName>
    </submittedName>
</protein>
<gene>
    <name evidence="2" type="ORF">DKT69_19770</name>
</gene>
<accession>A0A317DGU1</accession>
<dbReference type="Proteomes" id="UP000246050">
    <property type="component" value="Unassembled WGS sequence"/>
</dbReference>